<dbReference type="EMBL" id="FOAG01000001">
    <property type="protein sequence ID" value="SEK45368.1"/>
    <property type="molecule type" value="Genomic_DNA"/>
</dbReference>
<organism evidence="1 2">
    <name type="scientific">Roseovarius azorensis</name>
    <dbReference type="NCBI Taxonomy" id="1287727"/>
    <lineage>
        <taxon>Bacteria</taxon>
        <taxon>Pseudomonadati</taxon>
        <taxon>Pseudomonadota</taxon>
        <taxon>Alphaproteobacteria</taxon>
        <taxon>Rhodobacterales</taxon>
        <taxon>Roseobacteraceae</taxon>
        <taxon>Roseovarius</taxon>
    </lineage>
</organism>
<name>A0A1H7H562_9RHOB</name>
<proteinExistence type="predicted"/>
<dbReference type="STRING" id="1287727.SAMN05443999_101458"/>
<gene>
    <name evidence="1" type="ORF">SAMN05443999_101458</name>
</gene>
<keyword evidence="2" id="KW-1185">Reference proteome</keyword>
<accession>A0A1H7H562</accession>
<reference evidence="1 2" key="1">
    <citation type="submission" date="2016-10" db="EMBL/GenBank/DDBJ databases">
        <authorList>
            <person name="de Groot N.N."/>
        </authorList>
    </citation>
    <scope>NUCLEOTIDE SEQUENCE [LARGE SCALE GENOMIC DNA]</scope>
    <source>
        <strain evidence="1 2">DSM 100674</strain>
    </source>
</reference>
<protein>
    <submittedName>
        <fullName evidence="1">Uncharacterized protein</fullName>
    </submittedName>
</protein>
<evidence type="ECO:0000313" key="2">
    <source>
        <dbReference type="Proteomes" id="UP000199582"/>
    </source>
</evidence>
<sequence>MQQTMSNRIAIILGATLFVLIGADITMNESAGLVFAGRKLVDLIEYLAFWR</sequence>
<evidence type="ECO:0000313" key="1">
    <source>
        <dbReference type="EMBL" id="SEK45368.1"/>
    </source>
</evidence>
<dbReference type="Proteomes" id="UP000199582">
    <property type="component" value="Unassembled WGS sequence"/>
</dbReference>
<dbReference type="AlphaFoldDB" id="A0A1H7H562"/>